<protein>
    <submittedName>
        <fullName evidence="3">Uncharacterized protein</fullName>
    </submittedName>
</protein>
<evidence type="ECO:0000256" key="1">
    <source>
        <dbReference type="SAM" id="MobiDB-lite"/>
    </source>
</evidence>
<organism evidence="3">
    <name type="scientific">Pseudictyota dubia</name>
    <dbReference type="NCBI Taxonomy" id="2749911"/>
    <lineage>
        <taxon>Eukaryota</taxon>
        <taxon>Sar</taxon>
        <taxon>Stramenopiles</taxon>
        <taxon>Ochrophyta</taxon>
        <taxon>Bacillariophyta</taxon>
        <taxon>Mediophyceae</taxon>
        <taxon>Biddulphiophycidae</taxon>
        <taxon>Eupodiscales</taxon>
        <taxon>Odontellaceae</taxon>
        <taxon>Pseudictyota</taxon>
    </lineage>
</organism>
<keyword evidence="2" id="KW-1133">Transmembrane helix</keyword>
<keyword evidence="2" id="KW-0472">Membrane</keyword>
<evidence type="ECO:0000313" key="3">
    <source>
        <dbReference type="EMBL" id="CAD8308692.1"/>
    </source>
</evidence>
<feature type="region of interest" description="Disordered" evidence="1">
    <location>
        <begin position="1"/>
        <end position="86"/>
    </location>
</feature>
<dbReference type="EMBL" id="HBED01017930">
    <property type="protein sequence ID" value="CAD8308692.1"/>
    <property type="molecule type" value="Transcribed_RNA"/>
</dbReference>
<evidence type="ECO:0000256" key="2">
    <source>
        <dbReference type="SAM" id="Phobius"/>
    </source>
</evidence>
<proteinExistence type="predicted"/>
<name>A0A7R9Z7I3_9STRA</name>
<sequence length="232" mass="24930">MAINKSFANDDSSSDGSSGEREPPEPSAPLLEVDERDNKSFSPPLVVAAPIASVDDADVATNNDPGDHEGNIDDAAHSGEESEHTRTTAAGVAAGIVGFLFGGPVLALLAGGGTFYAARRRDSVAGDFARAVGDVALTARDKAEELDKKHHIVDKTKSAAEDAWEKAKQLEEEHHFLDKVRNALVIALEKTMAFNDQHHVLDKVTHAMSSFFRFVSTKVWEESNDTTPDQAH</sequence>
<feature type="compositionally biased region" description="Basic and acidic residues" evidence="1">
    <location>
        <begin position="65"/>
        <end position="86"/>
    </location>
</feature>
<gene>
    <name evidence="3" type="ORF">TDUB1175_LOCUS8977</name>
</gene>
<reference evidence="3" key="1">
    <citation type="submission" date="2021-01" db="EMBL/GenBank/DDBJ databases">
        <authorList>
            <person name="Corre E."/>
            <person name="Pelletier E."/>
            <person name="Niang G."/>
            <person name="Scheremetjew M."/>
            <person name="Finn R."/>
            <person name="Kale V."/>
            <person name="Holt S."/>
            <person name="Cochrane G."/>
            <person name="Meng A."/>
            <person name="Brown T."/>
            <person name="Cohen L."/>
        </authorList>
    </citation>
    <scope>NUCLEOTIDE SEQUENCE</scope>
    <source>
        <strain evidence="3">CCMP147</strain>
    </source>
</reference>
<keyword evidence="2" id="KW-0812">Transmembrane</keyword>
<feature type="transmembrane region" description="Helical" evidence="2">
    <location>
        <begin position="89"/>
        <end position="111"/>
    </location>
</feature>
<accession>A0A7R9Z7I3</accession>
<dbReference type="AlphaFoldDB" id="A0A7R9Z7I3"/>